<accession>A0A9K3N6V8</accession>
<keyword evidence="3" id="KW-1185">Reference proteome</keyword>
<comment type="caution">
    <text evidence="2">The sequence shown here is derived from an EMBL/GenBank/DDBJ whole genome shotgun (WGS) entry which is preliminary data.</text>
</comment>
<protein>
    <submittedName>
        <fullName evidence="2">Uncharacterized protein</fullName>
    </submittedName>
</protein>
<dbReference type="EMBL" id="MNCJ02000324">
    <property type="protein sequence ID" value="KAF5788753.1"/>
    <property type="molecule type" value="Genomic_DNA"/>
</dbReference>
<gene>
    <name evidence="2" type="ORF">HanXRQr2_Chr09g0362751</name>
</gene>
<dbReference type="Proteomes" id="UP000215914">
    <property type="component" value="Unassembled WGS sequence"/>
</dbReference>
<reference evidence="2" key="1">
    <citation type="journal article" date="2017" name="Nature">
        <title>The sunflower genome provides insights into oil metabolism, flowering and Asterid evolution.</title>
        <authorList>
            <person name="Badouin H."/>
            <person name="Gouzy J."/>
            <person name="Grassa C.J."/>
            <person name="Murat F."/>
            <person name="Staton S.E."/>
            <person name="Cottret L."/>
            <person name="Lelandais-Briere C."/>
            <person name="Owens G.L."/>
            <person name="Carrere S."/>
            <person name="Mayjonade B."/>
            <person name="Legrand L."/>
            <person name="Gill N."/>
            <person name="Kane N.C."/>
            <person name="Bowers J.E."/>
            <person name="Hubner S."/>
            <person name="Bellec A."/>
            <person name="Berard A."/>
            <person name="Berges H."/>
            <person name="Blanchet N."/>
            <person name="Boniface M.C."/>
            <person name="Brunel D."/>
            <person name="Catrice O."/>
            <person name="Chaidir N."/>
            <person name="Claudel C."/>
            <person name="Donnadieu C."/>
            <person name="Faraut T."/>
            <person name="Fievet G."/>
            <person name="Helmstetter N."/>
            <person name="King M."/>
            <person name="Knapp S.J."/>
            <person name="Lai Z."/>
            <person name="Le Paslier M.C."/>
            <person name="Lippi Y."/>
            <person name="Lorenzon L."/>
            <person name="Mandel J.R."/>
            <person name="Marage G."/>
            <person name="Marchand G."/>
            <person name="Marquand E."/>
            <person name="Bret-Mestries E."/>
            <person name="Morien E."/>
            <person name="Nambeesan S."/>
            <person name="Nguyen T."/>
            <person name="Pegot-Espagnet P."/>
            <person name="Pouilly N."/>
            <person name="Raftis F."/>
            <person name="Sallet E."/>
            <person name="Schiex T."/>
            <person name="Thomas J."/>
            <person name="Vandecasteele C."/>
            <person name="Vares D."/>
            <person name="Vear F."/>
            <person name="Vautrin S."/>
            <person name="Crespi M."/>
            <person name="Mangin B."/>
            <person name="Burke J.M."/>
            <person name="Salse J."/>
            <person name="Munos S."/>
            <person name="Vincourt P."/>
            <person name="Rieseberg L.H."/>
            <person name="Langlade N.B."/>
        </authorList>
    </citation>
    <scope>NUCLEOTIDE SEQUENCE</scope>
    <source>
        <tissue evidence="2">Leaves</tissue>
    </source>
</reference>
<proteinExistence type="predicted"/>
<evidence type="ECO:0000256" key="1">
    <source>
        <dbReference type="SAM" id="SignalP"/>
    </source>
</evidence>
<sequence length="154" mass="17929">MILILYILLYISNHNMGLRQGIFCLLHIDHQPFPFYLLPLLPLEFSQAYNWHHYHQGNAHNKQTPLSLSCLDRRPEIGAPANRRWLWLTATVVPRNSGSRDVYGNPVTAESRRRQWRQGSGGGCANRPLHLRYVRLSQVRPRFRRQGSTRFGSV</sequence>
<feature type="signal peptide" evidence="1">
    <location>
        <begin position="1"/>
        <end position="17"/>
    </location>
</feature>
<dbReference type="Gramene" id="mRNA:HanXRQr2_Chr09g0362751">
    <property type="protein sequence ID" value="mRNA:HanXRQr2_Chr09g0362751"/>
    <property type="gene ID" value="HanXRQr2_Chr09g0362751"/>
</dbReference>
<keyword evidence="1" id="KW-0732">Signal</keyword>
<feature type="chain" id="PRO_5039937873" evidence="1">
    <location>
        <begin position="18"/>
        <end position="154"/>
    </location>
</feature>
<dbReference type="AlphaFoldDB" id="A0A9K3N6V8"/>
<name>A0A9K3N6V8_HELAN</name>
<evidence type="ECO:0000313" key="3">
    <source>
        <dbReference type="Proteomes" id="UP000215914"/>
    </source>
</evidence>
<organism evidence="2 3">
    <name type="scientific">Helianthus annuus</name>
    <name type="common">Common sunflower</name>
    <dbReference type="NCBI Taxonomy" id="4232"/>
    <lineage>
        <taxon>Eukaryota</taxon>
        <taxon>Viridiplantae</taxon>
        <taxon>Streptophyta</taxon>
        <taxon>Embryophyta</taxon>
        <taxon>Tracheophyta</taxon>
        <taxon>Spermatophyta</taxon>
        <taxon>Magnoliopsida</taxon>
        <taxon>eudicotyledons</taxon>
        <taxon>Gunneridae</taxon>
        <taxon>Pentapetalae</taxon>
        <taxon>asterids</taxon>
        <taxon>campanulids</taxon>
        <taxon>Asterales</taxon>
        <taxon>Asteraceae</taxon>
        <taxon>Asteroideae</taxon>
        <taxon>Heliantheae alliance</taxon>
        <taxon>Heliantheae</taxon>
        <taxon>Helianthus</taxon>
    </lineage>
</organism>
<evidence type="ECO:0000313" key="2">
    <source>
        <dbReference type="EMBL" id="KAF5788753.1"/>
    </source>
</evidence>
<reference evidence="2" key="2">
    <citation type="submission" date="2020-06" db="EMBL/GenBank/DDBJ databases">
        <title>Helianthus annuus Genome sequencing and assembly Release 2.</title>
        <authorList>
            <person name="Gouzy J."/>
            <person name="Langlade N."/>
            <person name="Munos S."/>
        </authorList>
    </citation>
    <scope>NUCLEOTIDE SEQUENCE</scope>
    <source>
        <tissue evidence="2">Leaves</tissue>
    </source>
</reference>